<evidence type="ECO:0000256" key="4">
    <source>
        <dbReference type="ARBA" id="ARBA00023002"/>
    </source>
</evidence>
<evidence type="ECO:0000313" key="5">
    <source>
        <dbReference type="EMBL" id="CBA26957.1"/>
    </source>
</evidence>
<name>C9Y7D5_CURXX</name>
<dbReference type="GO" id="GO:0003955">
    <property type="term" value="F:NAD(P)H dehydrogenase (quinone) activity"/>
    <property type="evidence" value="ECO:0007669"/>
    <property type="project" value="TreeGrafter"/>
</dbReference>
<dbReference type="AlphaFoldDB" id="C9Y7D5"/>
<evidence type="ECO:0000256" key="1">
    <source>
        <dbReference type="ARBA" id="ARBA00001974"/>
    </source>
</evidence>
<dbReference type="SUPFAM" id="SSF51905">
    <property type="entry name" value="FAD/NAD(P)-binding domain"/>
    <property type="match status" value="2"/>
</dbReference>
<keyword evidence="4" id="KW-0560">Oxidoreductase</keyword>
<evidence type="ECO:0008006" key="6">
    <source>
        <dbReference type="Google" id="ProtNLM"/>
    </source>
</evidence>
<keyword evidence="3" id="KW-0274">FAD</keyword>
<evidence type="ECO:0000256" key="2">
    <source>
        <dbReference type="ARBA" id="ARBA00022630"/>
    </source>
</evidence>
<dbReference type="EMBL" id="FN543103">
    <property type="protein sequence ID" value="CBA26957.1"/>
    <property type="molecule type" value="Genomic_DNA"/>
</dbReference>
<organism evidence="5">
    <name type="scientific">Curvibacter symbiont subsp. Hydra magnipapillata</name>
    <dbReference type="NCBI Taxonomy" id="667019"/>
    <lineage>
        <taxon>Bacteria</taxon>
        <taxon>Pseudomonadati</taxon>
        <taxon>Pseudomonadota</taxon>
        <taxon>Betaproteobacteria</taxon>
        <taxon>Burkholderiales</taxon>
        <taxon>Comamonadaceae</taxon>
        <taxon>Curvibacter</taxon>
    </lineage>
</organism>
<proteinExistence type="predicted"/>
<gene>
    <name evidence="5" type="ORF">Csp_G39230</name>
</gene>
<dbReference type="GO" id="GO:0016740">
    <property type="term" value="F:transferase activity"/>
    <property type="evidence" value="ECO:0007669"/>
    <property type="project" value="UniProtKB-KW"/>
</dbReference>
<protein>
    <recommendedName>
        <fullName evidence="6">FAD/NAD(P)-binding domain-containing protein</fullName>
    </recommendedName>
</protein>
<dbReference type="PANTHER" id="PTHR42913">
    <property type="entry name" value="APOPTOSIS-INDUCING FACTOR 1"/>
    <property type="match status" value="1"/>
</dbReference>
<accession>C9Y7D5</accession>
<dbReference type="Gene3D" id="3.50.50.100">
    <property type="match status" value="1"/>
</dbReference>
<comment type="cofactor">
    <cofactor evidence="1">
        <name>FAD</name>
        <dbReference type="ChEBI" id="CHEBI:57692"/>
    </cofactor>
</comment>
<dbReference type="InterPro" id="IPR051169">
    <property type="entry name" value="NADH-Q_oxidoreductase"/>
</dbReference>
<dbReference type="InterPro" id="IPR036188">
    <property type="entry name" value="FAD/NAD-bd_sf"/>
</dbReference>
<keyword evidence="2" id="KW-0285">Flavoprotein</keyword>
<evidence type="ECO:0000256" key="3">
    <source>
        <dbReference type="ARBA" id="ARBA00022827"/>
    </source>
</evidence>
<dbReference type="PANTHER" id="PTHR42913:SF9">
    <property type="entry name" value="SLR1591 PROTEIN"/>
    <property type="match status" value="1"/>
</dbReference>
<dbReference type="GO" id="GO:0019646">
    <property type="term" value="P:aerobic electron transport chain"/>
    <property type="evidence" value="ECO:0007669"/>
    <property type="project" value="TreeGrafter"/>
</dbReference>
<sequence>MDSAHAADARGYQPRQLVLLGGGMANLQVLSALAAKPLPEMRIILVAPFPRTIYPGMLPGFVAGRYSQDECAIPLEPLVRRAGIRWLQRSVKSLDAGSQTLQLDDGSSQHYDWLSINTGPVQNREQIERDIPGAREFGLFAHPLETFALLWPRVCELANSKALRVTVIGDHTAALELALAVRQRLPSSAVTLVIKPGDGGVDLDSPVHARLVAAMKAQRITVLQDVAVGMSAESVHLGCGAHLACDVPLIALESQSPAWLADSGLVLDGQVSRHRCLPAQYQPQQCSPSKMRARPGAHLPAATTGASCMRCGIRPTRCTFVRWQPASGSQLGQLQRHRPHPELAQRLDRPPACGALPASYILKPQLPALFGRSNGYSGCDFVHISP</sequence>
<reference evidence="5" key="1">
    <citation type="journal article" date="2010" name="Nature">
        <title>The Dynamic genome of Hydra.</title>
        <authorList>
            <person name="Chapman J.A."/>
            <person name="Kirkness E.F."/>
            <person name="Simakov O."/>
            <person name="Hampson S.E."/>
            <person name="Mitros T."/>
            <person name="Weinmaier T."/>
            <person name="Rattei T."/>
            <person name="Balasubramanian P.G."/>
            <person name="Borman J."/>
            <person name="Busam D."/>
            <person name="Disbennett K."/>
            <person name="Pfannkoch C."/>
            <person name="Sumin N."/>
            <person name="Sutton G."/>
            <person name="Viswanathan L."/>
            <person name="Walenz B."/>
            <person name="Goodstein D.M."/>
            <person name="Hellsten U."/>
            <person name="Kawashima T."/>
            <person name="Prochnik S.E."/>
            <person name="Putnam N.H."/>
            <person name="Shu S."/>
            <person name="Blumberg B."/>
            <person name="Dana C.E."/>
            <person name="Gee L."/>
            <person name="Kibler D.F."/>
            <person name="Law L."/>
            <person name="Lindgens D."/>
            <person name="Martinez D.E."/>
            <person name="Peng J."/>
            <person name="Wigge P.A."/>
            <person name="Bertulat B."/>
            <person name="Guder C."/>
            <person name="Nakamura Y."/>
            <person name="Ozbek S."/>
            <person name="Watanabe H."/>
            <person name="Khalturin K."/>
            <person name="Hemmrich G."/>
            <person name="Franke A."/>
            <person name="Augustin R."/>
            <person name="Fraune S."/>
            <person name="Hayakawa E."/>
            <person name="Hayakawa S."/>
            <person name="Hirose M."/>
            <person name="Hwang J."/>
            <person name="Ikeo K."/>
            <person name="Nishimiya-Fujisawa C."/>
            <person name="Ogura A."/>
            <person name="Takahashi T."/>
            <person name="Steinmetz P.R."/>
            <person name="Zhang X."/>
            <person name="Aufschnaiter R."/>
            <person name="Eder M.K."/>
            <person name="Gorny A.K."/>
            <person name="Salvenmoser W."/>
            <person name="Heimberg A.M."/>
            <person name="Wheeler B.M."/>
            <person name="Peterson K.J."/>
            <person name="Boettger A."/>
            <person name="Tischler P."/>
            <person name="Wolf A."/>
            <person name="Gojobori T."/>
            <person name="Remington K.A."/>
            <person name="Strausberg R.L."/>
            <person name="Venter J."/>
            <person name="Technau U."/>
            <person name="Hobmayer B."/>
            <person name="Bosch T.C."/>
            <person name="Holstein T.W."/>
            <person name="Fujisawa T."/>
            <person name="Bode H.R."/>
            <person name="David C.N."/>
            <person name="Rokhsar D.S."/>
            <person name="Steele R.E."/>
        </authorList>
    </citation>
    <scope>NUCLEOTIDE SEQUENCE</scope>
</reference>
<keyword evidence="5" id="KW-0808">Transferase</keyword>